<protein>
    <submittedName>
        <fullName evidence="1">Uncharacterized protein</fullName>
    </submittedName>
</protein>
<sequence>MNKKGLFITLAVAVVIAAVTYILTVKNQNNNSNVTQDPISYTLSQDVVSKIESGIQDDVFVIESNQNYDSETATYTYETVEGGNKLADFDSKQLINSTAVTAIENGDFLQETKQHPTSQVKL</sequence>
<feature type="non-terminal residue" evidence="1">
    <location>
        <position position="122"/>
    </location>
</feature>
<evidence type="ECO:0000313" key="2">
    <source>
        <dbReference type="Proteomes" id="UP000228711"/>
    </source>
</evidence>
<comment type="caution">
    <text evidence="1">The sequence shown here is derived from an EMBL/GenBank/DDBJ whole genome shotgun (WGS) entry which is preliminary data.</text>
</comment>
<evidence type="ECO:0000313" key="1">
    <source>
        <dbReference type="EMBL" id="PIS41315.1"/>
    </source>
</evidence>
<proteinExistence type="predicted"/>
<organism evidence="1 2">
    <name type="scientific">Candidatus Kerfeldbacteria bacterium CG08_land_8_20_14_0_20_42_7</name>
    <dbReference type="NCBI Taxonomy" id="2014245"/>
    <lineage>
        <taxon>Bacteria</taxon>
        <taxon>Candidatus Kerfeldiibacteriota</taxon>
    </lineage>
</organism>
<name>A0A2H0YS40_9BACT</name>
<gene>
    <name evidence="1" type="ORF">COT25_03755</name>
</gene>
<dbReference type="Proteomes" id="UP000228711">
    <property type="component" value="Unassembled WGS sequence"/>
</dbReference>
<reference evidence="2" key="1">
    <citation type="submission" date="2017-09" db="EMBL/GenBank/DDBJ databases">
        <title>Depth-based differentiation of microbial function through sediment-hosted aquifers and enrichment of novel symbionts in the deep terrestrial subsurface.</title>
        <authorList>
            <person name="Probst A.J."/>
            <person name="Ladd B."/>
            <person name="Jarett J.K."/>
            <person name="Geller-Mcgrath D.E."/>
            <person name="Sieber C.M.K."/>
            <person name="Emerson J.B."/>
            <person name="Anantharaman K."/>
            <person name="Thomas B.C."/>
            <person name="Malmstrom R."/>
            <person name="Stieglmeier M."/>
            <person name="Klingl A."/>
            <person name="Woyke T."/>
            <person name="Ryan C.M."/>
            <person name="Banfield J.F."/>
        </authorList>
    </citation>
    <scope>NUCLEOTIDE SEQUENCE [LARGE SCALE GENOMIC DNA]</scope>
</reference>
<dbReference type="EMBL" id="PEXV01000124">
    <property type="protein sequence ID" value="PIS41315.1"/>
    <property type="molecule type" value="Genomic_DNA"/>
</dbReference>
<accession>A0A2H0YS40</accession>
<dbReference type="AlphaFoldDB" id="A0A2H0YS40"/>